<feature type="transmembrane region" description="Helical" evidence="12">
    <location>
        <begin position="192"/>
        <end position="213"/>
    </location>
</feature>
<comment type="subcellular location">
    <subcellularLocation>
        <location evidence="12">Cell inner membrane</location>
        <topology evidence="12">Multi-pass membrane protein</topology>
    </subcellularLocation>
    <subcellularLocation>
        <location evidence="1">Cell membrane</location>
        <topology evidence="1">Multi-pass membrane protein</topology>
    </subcellularLocation>
</comment>
<evidence type="ECO:0000256" key="5">
    <source>
        <dbReference type="ARBA" id="ARBA00022519"/>
    </source>
</evidence>
<dbReference type="PANTHER" id="PTHR10110">
    <property type="entry name" value="SODIUM/HYDROGEN EXCHANGER"/>
    <property type="match status" value="1"/>
</dbReference>
<dbReference type="Proteomes" id="UP000274122">
    <property type="component" value="Chromosome"/>
</dbReference>
<evidence type="ECO:0000256" key="11">
    <source>
        <dbReference type="ARBA" id="ARBA00023201"/>
    </source>
</evidence>
<keyword evidence="6 12" id="KW-0812">Transmembrane</keyword>
<dbReference type="KEGG" id="clap:NCTC11466_04256"/>
<proteinExistence type="inferred from homology"/>
<comment type="similarity">
    <text evidence="12">Belongs to the monovalent cation:proton antiporter 1 (CPA1) transporter (TC 2.A.36) family.</text>
</comment>
<organism evidence="14 15">
    <name type="scientific">Cedecea lapagei</name>
    <dbReference type="NCBI Taxonomy" id="158823"/>
    <lineage>
        <taxon>Bacteria</taxon>
        <taxon>Pseudomonadati</taxon>
        <taxon>Pseudomonadota</taxon>
        <taxon>Gammaproteobacteria</taxon>
        <taxon>Enterobacterales</taxon>
        <taxon>Enterobacteriaceae</taxon>
        <taxon>Cedecea</taxon>
    </lineage>
</organism>
<feature type="transmembrane region" description="Helical" evidence="12">
    <location>
        <begin position="77"/>
        <end position="99"/>
    </location>
</feature>
<keyword evidence="7 12" id="KW-1133">Transmembrane helix</keyword>
<evidence type="ECO:0000256" key="12">
    <source>
        <dbReference type="RuleBase" id="RU366002"/>
    </source>
</evidence>
<dbReference type="PANTHER" id="PTHR10110:SF86">
    <property type="entry name" value="SODIUM_HYDROGEN EXCHANGER 7"/>
    <property type="match status" value="1"/>
</dbReference>
<dbReference type="NCBIfam" id="TIGR00831">
    <property type="entry name" value="a_cpa1"/>
    <property type="match status" value="1"/>
</dbReference>
<evidence type="ECO:0000313" key="15">
    <source>
        <dbReference type="Proteomes" id="UP000274122"/>
    </source>
</evidence>
<evidence type="ECO:0000256" key="8">
    <source>
        <dbReference type="ARBA" id="ARBA00023053"/>
    </source>
</evidence>
<evidence type="ECO:0000256" key="3">
    <source>
        <dbReference type="ARBA" id="ARBA00022449"/>
    </source>
</evidence>
<feature type="transmembrane region" description="Helical" evidence="12">
    <location>
        <begin position="233"/>
        <end position="254"/>
    </location>
</feature>
<dbReference type="InterPro" id="IPR004705">
    <property type="entry name" value="Cation/H_exchanger_CPA1_bac"/>
</dbReference>
<feature type="transmembrane region" description="Helical" evidence="12">
    <location>
        <begin position="161"/>
        <end position="180"/>
    </location>
</feature>
<dbReference type="GO" id="GO:0015386">
    <property type="term" value="F:potassium:proton antiporter activity"/>
    <property type="evidence" value="ECO:0007669"/>
    <property type="project" value="TreeGrafter"/>
</dbReference>
<dbReference type="EMBL" id="LR134201">
    <property type="protein sequence ID" value="VEC01485.1"/>
    <property type="molecule type" value="Genomic_DNA"/>
</dbReference>
<evidence type="ECO:0000256" key="4">
    <source>
        <dbReference type="ARBA" id="ARBA00022475"/>
    </source>
</evidence>
<keyword evidence="3 12" id="KW-0050">Antiport</keyword>
<keyword evidence="2 12" id="KW-0813">Transport</keyword>
<feature type="transmembrane region" description="Helical" evidence="12">
    <location>
        <begin position="7"/>
        <end position="28"/>
    </location>
</feature>
<evidence type="ECO:0000256" key="10">
    <source>
        <dbReference type="ARBA" id="ARBA00023136"/>
    </source>
</evidence>
<keyword evidence="4" id="KW-1003">Cell membrane</keyword>
<evidence type="ECO:0000256" key="2">
    <source>
        <dbReference type="ARBA" id="ARBA00022448"/>
    </source>
</evidence>
<dbReference type="GO" id="GO:0005886">
    <property type="term" value="C:plasma membrane"/>
    <property type="evidence" value="ECO:0007669"/>
    <property type="project" value="UniProtKB-SubCell"/>
</dbReference>
<evidence type="ECO:0000256" key="7">
    <source>
        <dbReference type="ARBA" id="ARBA00022989"/>
    </source>
</evidence>
<dbReference type="AlphaFoldDB" id="A0A3S4IKY8"/>
<gene>
    <name evidence="14" type="primary">nhaK_2</name>
    <name evidence="14" type="ORF">NCTC11466_04256</name>
</gene>
<keyword evidence="10 12" id="KW-0472">Membrane</keyword>
<dbReference type="Gene3D" id="6.10.140.1330">
    <property type="match status" value="1"/>
</dbReference>
<dbReference type="GO" id="GO:0098719">
    <property type="term" value="P:sodium ion import across plasma membrane"/>
    <property type="evidence" value="ECO:0007669"/>
    <property type="project" value="TreeGrafter"/>
</dbReference>
<dbReference type="GO" id="GO:0051453">
    <property type="term" value="P:regulation of intracellular pH"/>
    <property type="evidence" value="ECO:0007669"/>
    <property type="project" value="TreeGrafter"/>
</dbReference>
<dbReference type="Pfam" id="PF00999">
    <property type="entry name" value="Na_H_Exchanger"/>
    <property type="match status" value="1"/>
</dbReference>
<dbReference type="InterPro" id="IPR006153">
    <property type="entry name" value="Cation/H_exchanger_TM"/>
</dbReference>
<evidence type="ECO:0000256" key="6">
    <source>
        <dbReference type="ARBA" id="ARBA00022692"/>
    </source>
</evidence>
<evidence type="ECO:0000256" key="9">
    <source>
        <dbReference type="ARBA" id="ARBA00023065"/>
    </source>
</evidence>
<feature type="domain" description="Cation/H+ exchanger transmembrane" evidence="13">
    <location>
        <begin position="3"/>
        <end position="262"/>
    </location>
</feature>
<keyword evidence="8 12" id="KW-0915">Sodium</keyword>
<name>A0A3S4IKY8_9ENTR</name>
<protein>
    <submittedName>
        <fullName evidence="14">Sodium, potassium, lithium and rubidium/H(+) antiporter</fullName>
    </submittedName>
</protein>
<feature type="transmembrane region" description="Helical" evidence="12">
    <location>
        <begin position="105"/>
        <end position="124"/>
    </location>
</feature>
<evidence type="ECO:0000256" key="1">
    <source>
        <dbReference type="ARBA" id="ARBA00004651"/>
    </source>
</evidence>
<sequence length="306" mass="32495">MVGKLLASALVLVLVTVVGIGFLIYFLVPGIPLVPAFALAAVLSPTDAVALSGIVGEGRIPKKIMGILQGEALMNDASGLVSLKLAVAVAIGAMAFSVGGASLEFFKVAVGGLLAGIAVSWLYGKSLRLMSRWSGDEPATQILLLLLLPFASYLIAEHIGVSGILAAVAAGMTITRSGVLRSAPLTMRLRANSVWAMLEFVFNGMVFLLLGLQLPGILETSVAAANADPNVELWMLLLDVAMIYFALIAVRFLWLWSMKRISLRFLKKTPAGVRLLHHSRAGDSLLRRRARGDHPGRCAVYPAVPE</sequence>
<evidence type="ECO:0000259" key="13">
    <source>
        <dbReference type="Pfam" id="PF00999"/>
    </source>
</evidence>
<comment type="function">
    <text evidence="12">Na(+)/H(+) antiporter that extrudes sodium in exchange for external protons.</text>
</comment>
<keyword evidence="9 12" id="KW-0406">Ion transport</keyword>
<evidence type="ECO:0000313" key="14">
    <source>
        <dbReference type="EMBL" id="VEC01485.1"/>
    </source>
</evidence>
<keyword evidence="11 12" id="KW-0739">Sodium transport</keyword>
<dbReference type="GO" id="GO:0015385">
    <property type="term" value="F:sodium:proton antiporter activity"/>
    <property type="evidence" value="ECO:0007669"/>
    <property type="project" value="InterPro"/>
</dbReference>
<keyword evidence="15" id="KW-1185">Reference proteome</keyword>
<reference evidence="14 15" key="1">
    <citation type="submission" date="2018-12" db="EMBL/GenBank/DDBJ databases">
        <authorList>
            <consortium name="Pathogen Informatics"/>
        </authorList>
    </citation>
    <scope>NUCLEOTIDE SEQUENCE [LARGE SCALE GENOMIC DNA]</scope>
    <source>
        <strain evidence="14 15">NCTC11466</strain>
    </source>
</reference>
<comment type="caution">
    <text evidence="12">Lacks conserved residue(s) required for the propagation of feature annotation.</text>
</comment>
<accession>A0A3S4IKY8</accession>
<keyword evidence="5 12" id="KW-0997">Cell inner membrane</keyword>
<dbReference type="InterPro" id="IPR018422">
    <property type="entry name" value="Cation/H_exchanger_CPA1"/>
</dbReference>